<evidence type="ECO:0000313" key="1">
    <source>
        <dbReference type="EMBL" id="MDQ8208862.1"/>
    </source>
</evidence>
<dbReference type="EMBL" id="JARXHW010000043">
    <property type="protein sequence ID" value="MDQ8208862.1"/>
    <property type="molecule type" value="Genomic_DNA"/>
</dbReference>
<comment type="caution">
    <text evidence="1">The sequence shown here is derived from an EMBL/GenBank/DDBJ whole genome shotgun (WGS) entry which is preliminary data.</text>
</comment>
<proteinExistence type="predicted"/>
<sequence>MSLRIAYSIGIFVCLLVEASASDFIVETQLDDTNYGDLEYSLGASVVKGSFKVRSHMPLVGVVYAIYKDGIMIDHPDGMSPILPVGDFSGNHLVENIKFAFRFFDLNHSDKRSGGEAKWKVDLFLESDYGPVREQVNLYSSELSYASIHCNVIDSKFSDLKEVFPLFYLHDSSIPNIETDPIPNNRTFKGWLSSLSENKYVTVFFVVRNRDGSIQGMDDLRRILDIRGTKKMTWESEGIIP</sequence>
<protein>
    <submittedName>
        <fullName evidence="1">Uncharacterized protein</fullName>
    </submittedName>
</protein>
<dbReference type="Proteomes" id="UP001225316">
    <property type="component" value="Unassembled WGS sequence"/>
</dbReference>
<dbReference type="RefSeq" id="WP_308951580.1">
    <property type="nucleotide sequence ID" value="NZ_JARXHW010000043.1"/>
</dbReference>
<organism evidence="1 2">
    <name type="scientific">Thalassobacterium maritimum</name>
    <dbReference type="NCBI Taxonomy" id="3041265"/>
    <lineage>
        <taxon>Bacteria</taxon>
        <taxon>Pseudomonadati</taxon>
        <taxon>Verrucomicrobiota</taxon>
        <taxon>Opitutia</taxon>
        <taxon>Puniceicoccales</taxon>
        <taxon>Coraliomargaritaceae</taxon>
        <taxon>Thalassobacterium</taxon>
    </lineage>
</organism>
<name>A0ABU1AYZ9_9BACT</name>
<accession>A0ABU1AYZ9</accession>
<reference evidence="1 2" key="1">
    <citation type="submission" date="2023-04" db="EMBL/GenBank/DDBJ databases">
        <title>A novel bacteria isolated from coastal sediment.</title>
        <authorList>
            <person name="Liu X.-J."/>
            <person name="Du Z.-J."/>
        </authorList>
    </citation>
    <scope>NUCLEOTIDE SEQUENCE [LARGE SCALE GENOMIC DNA]</scope>
    <source>
        <strain evidence="1 2">SDUM461003</strain>
    </source>
</reference>
<keyword evidence="2" id="KW-1185">Reference proteome</keyword>
<gene>
    <name evidence="1" type="ORF">QEH52_15145</name>
</gene>
<evidence type="ECO:0000313" key="2">
    <source>
        <dbReference type="Proteomes" id="UP001225316"/>
    </source>
</evidence>